<dbReference type="InterPro" id="IPR036397">
    <property type="entry name" value="RNaseH_sf"/>
</dbReference>
<reference evidence="2" key="2">
    <citation type="journal article" date="2014" name="ISME J.">
        <title>Microbial stratification in low pH oxic and suboxic macroscopic growths along an acid mine drainage.</title>
        <authorList>
            <person name="Mendez-Garcia C."/>
            <person name="Mesa V."/>
            <person name="Sprenger R.R."/>
            <person name="Richter M."/>
            <person name="Diez M.S."/>
            <person name="Solano J."/>
            <person name="Bargiela R."/>
            <person name="Golyshina O.V."/>
            <person name="Manteca A."/>
            <person name="Ramos J.L."/>
            <person name="Gallego J.R."/>
            <person name="Llorente I."/>
            <person name="Martins Dos Santos V.A."/>
            <person name="Jensen O.N."/>
            <person name="Pelaez A.I."/>
            <person name="Sanchez J."/>
            <person name="Ferrer M."/>
        </authorList>
    </citation>
    <scope>NUCLEOTIDE SEQUENCE</scope>
</reference>
<dbReference type="GO" id="GO:0003676">
    <property type="term" value="F:nucleic acid binding"/>
    <property type="evidence" value="ECO:0007669"/>
    <property type="project" value="InterPro"/>
</dbReference>
<sequence length="105" mass="12392">MGKCQGVELLKLLDSKYPEGIQIVMILDNHSIHKSKETQKYLIGRKGRFRFVFTPVHASWLNIIETMFSKMARSFLRGIRVDSREELESRIDRYFAEINKEPVEF</sequence>
<organism evidence="2">
    <name type="scientific">mine drainage metagenome</name>
    <dbReference type="NCBI Taxonomy" id="410659"/>
    <lineage>
        <taxon>unclassified sequences</taxon>
        <taxon>metagenomes</taxon>
        <taxon>ecological metagenomes</taxon>
    </lineage>
</organism>
<feature type="non-terminal residue" evidence="2">
    <location>
        <position position="105"/>
    </location>
</feature>
<protein>
    <recommendedName>
        <fullName evidence="1">Tc1-like transposase DDE domain-containing protein</fullName>
    </recommendedName>
</protein>
<dbReference type="EMBL" id="AUZY01001595">
    <property type="protein sequence ID" value="EQD74454.1"/>
    <property type="molecule type" value="Genomic_DNA"/>
</dbReference>
<dbReference type="InterPro" id="IPR038717">
    <property type="entry name" value="Tc1-like_DDE_dom"/>
</dbReference>
<feature type="domain" description="Tc1-like transposase DDE" evidence="1">
    <location>
        <begin position="7"/>
        <end position="87"/>
    </location>
</feature>
<dbReference type="AlphaFoldDB" id="T1CYS5"/>
<reference evidence="2" key="1">
    <citation type="submission" date="2013-08" db="EMBL/GenBank/DDBJ databases">
        <authorList>
            <person name="Mendez C."/>
            <person name="Richter M."/>
            <person name="Ferrer M."/>
            <person name="Sanchez J."/>
        </authorList>
    </citation>
    <scope>NUCLEOTIDE SEQUENCE</scope>
</reference>
<name>T1CYS5_9ZZZZ</name>
<evidence type="ECO:0000313" key="2">
    <source>
        <dbReference type="EMBL" id="EQD74454.1"/>
    </source>
</evidence>
<evidence type="ECO:0000259" key="1">
    <source>
        <dbReference type="Pfam" id="PF13358"/>
    </source>
</evidence>
<dbReference type="Gene3D" id="3.30.420.10">
    <property type="entry name" value="Ribonuclease H-like superfamily/Ribonuclease H"/>
    <property type="match status" value="1"/>
</dbReference>
<gene>
    <name evidence="2" type="ORF">B1B_02657</name>
</gene>
<comment type="caution">
    <text evidence="2">The sequence shown here is derived from an EMBL/GenBank/DDBJ whole genome shotgun (WGS) entry which is preliminary data.</text>
</comment>
<proteinExistence type="predicted"/>
<accession>T1CYS5</accession>
<dbReference type="Pfam" id="PF13358">
    <property type="entry name" value="DDE_3"/>
    <property type="match status" value="1"/>
</dbReference>